<keyword evidence="8" id="KW-1185">Reference proteome</keyword>
<dbReference type="Proteomes" id="UP000244855">
    <property type="component" value="Unassembled WGS sequence"/>
</dbReference>
<feature type="transmembrane region" description="Helical" evidence="6">
    <location>
        <begin position="199"/>
        <end position="218"/>
    </location>
</feature>
<dbReference type="PANTHER" id="PTHR20855">
    <property type="entry name" value="ADIPOR/PROGESTIN RECEPTOR-RELATED"/>
    <property type="match status" value="1"/>
</dbReference>
<feature type="transmembrane region" description="Helical" evidence="6">
    <location>
        <begin position="230"/>
        <end position="253"/>
    </location>
</feature>
<name>A0A2V1DXP7_9PLEO</name>
<proteinExistence type="predicted"/>
<keyword evidence="3 6" id="KW-1133">Transmembrane helix</keyword>
<dbReference type="InterPro" id="IPR004254">
    <property type="entry name" value="AdipoR/HlyIII-related"/>
</dbReference>
<comment type="subcellular location">
    <subcellularLocation>
        <location evidence="1">Membrane</location>
        <topology evidence="1">Multi-pass membrane protein</topology>
    </subcellularLocation>
</comment>
<gene>
    <name evidence="7" type="ORF">DM02DRAFT_704712</name>
</gene>
<evidence type="ECO:0000256" key="3">
    <source>
        <dbReference type="ARBA" id="ARBA00022989"/>
    </source>
</evidence>
<dbReference type="EMBL" id="KZ805355">
    <property type="protein sequence ID" value="PVI01630.1"/>
    <property type="molecule type" value="Genomic_DNA"/>
</dbReference>
<feature type="binding site" evidence="5">
    <location>
        <position position="272"/>
    </location>
    <ligand>
        <name>Zn(2+)</name>
        <dbReference type="ChEBI" id="CHEBI:29105"/>
    </ligand>
</feature>
<dbReference type="GO" id="GO:0006882">
    <property type="term" value="P:intracellular zinc ion homeostasis"/>
    <property type="evidence" value="ECO:0007669"/>
    <property type="project" value="TreeGrafter"/>
</dbReference>
<dbReference type="Pfam" id="PF03006">
    <property type="entry name" value="HlyIII"/>
    <property type="match status" value="1"/>
</dbReference>
<accession>A0A2V1DXP7</accession>
<evidence type="ECO:0000256" key="2">
    <source>
        <dbReference type="ARBA" id="ARBA00022692"/>
    </source>
</evidence>
<dbReference type="PANTHER" id="PTHR20855:SF130">
    <property type="entry name" value="HAEMOLYSIN-III FAMILY PROTEIN"/>
    <property type="match status" value="1"/>
</dbReference>
<keyword evidence="4 6" id="KW-0472">Membrane</keyword>
<dbReference type="GO" id="GO:0046872">
    <property type="term" value="F:metal ion binding"/>
    <property type="evidence" value="ECO:0007669"/>
    <property type="project" value="UniProtKB-KW"/>
</dbReference>
<reference evidence="7 8" key="1">
    <citation type="journal article" date="2018" name="Sci. Rep.">
        <title>Comparative genomics provides insights into the lifestyle and reveals functional heterogeneity of dark septate endophytic fungi.</title>
        <authorList>
            <person name="Knapp D.G."/>
            <person name="Nemeth J.B."/>
            <person name="Barry K."/>
            <person name="Hainaut M."/>
            <person name="Henrissat B."/>
            <person name="Johnson J."/>
            <person name="Kuo A."/>
            <person name="Lim J.H.P."/>
            <person name="Lipzen A."/>
            <person name="Nolan M."/>
            <person name="Ohm R.A."/>
            <person name="Tamas L."/>
            <person name="Grigoriev I.V."/>
            <person name="Spatafora J.W."/>
            <person name="Nagy L.G."/>
            <person name="Kovacs G.M."/>
        </authorList>
    </citation>
    <scope>NUCLEOTIDE SEQUENCE [LARGE SCALE GENOMIC DNA]</scope>
    <source>
        <strain evidence="7 8">DSE2036</strain>
    </source>
</reference>
<feature type="transmembrane region" description="Helical" evidence="6">
    <location>
        <begin position="144"/>
        <end position="163"/>
    </location>
</feature>
<dbReference type="STRING" id="97972.A0A2V1DXP7"/>
<dbReference type="GO" id="GO:0038023">
    <property type="term" value="F:signaling receptor activity"/>
    <property type="evidence" value="ECO:0007669"/>
    <property type="project" value="TreeGrafter"/>
</dbReference>
<keyword evidence="2 6" id="KW-0812">Transmembrane</keyword>
<feature type="transmembrane region" description="Helical" evidence="6">
    <location>
        <begin position="273"/>
        <end position="290"/>
    </location>
</feature>
<keyword evidence="5" id="KW-0862">Zinc</keyword>
<keyword evidence="5" id="KW-0479">Metal-binding</keyword>
<feature type="transmembrane region" description="Helical" evidence="6">
    <location>
        <begin position="105"/>
        <end position="124"/>
    </location>
</feature>
<protein>
    <submittedName>
        <fullName evidence="7">HlyIII-domain-containing protein</fullName>
    </submittedName>
</protein>
<feature type="binding site" evidence="5">
    <location>
        <position position="126"/>
    </location>
    <ligand>
        <name>Zn(2+)</name>
        <dbReference type="ChEBI" id="CHEBI:29105"/>
    </ligand>
</feature>
<evidence type="ECO:0000313" key="7">
    <source>
        <dbReference type="EMBL" id="PVI01630.1"/>
    </source>
</evidence>
<evidence type="ECO:0000256" key="6">
    <source>
        <dbReference type="SAM" id="Phobius"/>
    </source>
</evidence>
<sequence>MSVEIAKEKVIHAGHLSTSSRSVLHFDDLPQWMKVDPYIRHGYRRQLDSIQACFHSLFYLHNEFFNAWSHLAPAIAYTAVLLKSDYNLSQHVTIGGDNGTSRTDYLVVQGYVACTAACLLFSGVYHTLNAHSDRVAQRFLKLDYLGIVLNTVATCISSTYFGLSAHPALQSLYITVSIVCAGTVFFLVLAPTADGPSAASWRSMLIITLAGSGYVPMAHSAILDGPANGLATFPLTHTIAMDALYLVGVFFYLTHLPESKFPGKFDVWGASHQIFHVFVALGQTIYLQGLKQILLN</sequence>
<evidence type="ECO:0000256" key="5">
    <source>
        <dbReference type="PIRSR" id="PIRSR604254-1"/>
    </source>
</evidence>
<feature type="binding site" evidence="5">
    <location>
        <position position="276"/>
    </location>
    <ligand>
        <name>Zn(2+)</name>
        <dbReference type="ChEBI" id="CHEBI:29105"/>
    </ligand>
</feature>
<organism evidence="7 8">
    <name type="scientific">Periconia macrospinosa</name>
    <dbReference type="NCBI Taxonomy" id="97972"/>
    <lineage>
        <taxon>Eukaryota</taxon>
        <taxon>Fungi</taxon>
        <taxon>Dikarya</taxon>
        <taxon>Ascomycota</taxon>
        <taxon>Pezizomycotina</taxon>
        <taxon>Dothideomycetes</taxon>
        <taxon>Pleosporomycetidae</taxon>
        <taxon>Pleosporales</taxon>
        <taxon>Massarineae</taxon>
        <taxon>Periconiaceae</taxon>
        <taxon>Periconia</taxon>
    </lineage>
</organism>
<evidence type="ECO:0000313" key="8">
    <source>
        <dbReference type="Proteomes" id="UP000244855"/>
    </source>
</evidence>
<feature type="transmembrane region" description="Helical" evidence="6">
    <location>
        <begin position="172"/>
        <end position="193"/>
    </location>
</feature>
<evidence type="ECO:0000256" key="4">
    <source>
        <dbReference type="ARBA" id="ARBA00023136"/>
    </source>
</evidence>
<evidence type="ECO:0000256" key="1">
    <source>
        <dbReference type="ARBA" id="ARBA00004141"/>
    </source>
</evidence>
<dbReference type="GO" id="GO:0016020">
    <property type="term" value="C:membrane"/>
    <property type="evidence" value="ECO:0007669"/>
    <property type="project" value="UniProtKB-SubCell"/>
</dbReference>
<dbReference type="OrthoDB" id="529367at2759"/>
<dbReference type="AlphaFoldDB" id="A0A2V1DXP7"/>